<dbReference type="Proteomes" id="UP001151081">
    <property type="component" value="Unassembled WGS sequence"/>
</dbReference>
<evidence type="ECO:0000313" key="2">
    <source>
        <dbReference type="EMBL" id="MDC3980152.1"/>
    </source>
</evidence>
<dbReference type="Pfam" id="PF09937">
    <property type="entry name" value="DUF2169"/>
    <property type="match status" value="1"/>
</dbReference>
<dbReference type="SUPFAM" id="SSF141571">
    <property type="entry name" value="Pentapeptide repeat-like"/>
    <property type="match status" value="2"/>
</dbReference>
<dbReference type="RefSeq" id="WP_272417183.1">
    <property type="nucleotide sequence ID" value="NZ_JAGTJJ010000002.1"/>
</dbReference>
<protein>
    <submittedName>
        <fullName evidence="2">DUF2169 domain-containing protein</fullName>
    </submittedName>
</protein>
<comment type="caution">
    <text evidence="2">The sequence shown here is derived from an EMBL/GenBank/DDBJ whole genome shotgun (WGS) entry which is preliminary data.</text>
</comment>
<evidence type="ECO:0000313" key="3">
    <source>
        <dbReference type="Proteomes" id="UP001151081"/>
    </source>
</evidence>
<organism evidence="2 3">
    <name type="scientific">Polyangium jinanense</name>
    <dbReference type="NCBI Taxonomy" id="2829994"/>
    <lineage>
        <taxon>Bacteria</taxon>
        <taxon>Pseudomonadati</taxon>
        <taxon>Myxococcota</taxon>
        <taxon>Polyangia</taxon>
        <taxon>Polyangiales</taxon>
        <taxon>Polyangiaceae</taxon>
        <taxon>Polyangium</taxon>
    </lineage>
</organism>
<dbReference type="EMBL" id="JAGTJJ010000002">
    <property type="protein sequence ID" value="MDC3980152.1"/>
    <property type="molecule type" value="Genomic_DNA"/>
</dbReference>
<evidence type="ECO:0000259" key="1">
    <source>
        <dbReference type="Pfam" id="PF09937"/>
    </source>
</evidence>
<keyword evidence="3" id="KW-1185">Reference proteome</keyword>
<dbReference type="InterPro" id="IPR051082">
    <property type="entry name" value="Pentapeptide-BTB/POZ_domain"/>
</dbReference>
<feature type="domain" description="DUF2169" evidence="1">
    <location>
        <begin position="30"/>
        <end position="297"/>
    </location>
</feature>
<name>A0A9X4ARH2_9BACT</name>
<reference evidence="2 3" key="1">
    <citation type="submission" date="2021-04" db="EMBL/GenBank/DDBJ databases">
        <title>Genome analysis of Polyangium sp.</title>
        <authorList>
            <person name="Li Y."/>
            <person name="Wang J."/>
        </authorList>
    </citation>
    <scope>NUCLEOTIDE SEQUENCE [LARGE SCALE GENOMIC DNA]</scope>
    <source>
        <strain evidence="2 3">SDU14</strain>
    </source>
</reference>
<sequence length="882" mass="96597">MRVIKPLRLSVVQRMLMVRRENRLSIGLLVYFPFEAPDRPLPEIAMWQKVVKEIGKDAALDEGLPKPRGEVLVHGKAHAPGGQPRTAFQARLSMGDIDKSIVVVGRRKWTLGGPTPPEPITEMPVTYEKAFGGASYAQNPIGMGAAPVEENGAKVHWLPHLEDPKRLLKHPDDRPPPACFGPIDITWPQRAKKAGTYGTKWLETDFPGLASDIDPEMFQTAPEDQRLVGYFKGGEEITIENMHPTKPRQSTRVPRLRVRCFASMKRAESDSPLLEVPTRLETVLLFPNLERGVALYRCVLQTVEDDAADVASLVAAIEKPEAPKSLDHYEAALRNRLDKEKGHLYGLRDKDLMPEPDPDAPALPDEVVSDMDELVKREDMLQKRGHARAERELEKARLAMRVAGQDPDAALPKAIPPPEKPPKIEDLPDYVEKLQAESKRVQEEAEAKRKDAMAEARAQCEKQGVDFDALLEKAKREGGGPPAFRAELEIQRLRDLADIARNGGTPMEELEAKIEDPAFRKSLEKIEEMQLFAYRGFAHHFPPAPDRSPEDQARLRAEVEAAIAAKKPLVGCDLTGADLHGLSLAGANLREALLERADLSGCDLSGSDLSGAVLTRATLADVKFAGAKLVGTNLGEVLAEGTSFSGANLEKAVFYKARLSSAKLAGVTLRGADMMEAVLEGADLSGVEAAEVLFFKANLKGARFERAKLGKATFFQCSCDGIDFSRANLDATSFVELSAERASFREAAAQNLRLVSATSLPGADFTGADLRLANLREVDFKGAIFDGALCENADFGESNLKGARLRGLRARGARFIRADLTDADFTGSNLMEALLLHAKLPGAKFEQTNLFRATLMNAKGDDRTSFAGSYVRQTLFTPRQGS</sequence>
<dbReference type="InterPro" id="IPR001646">
    <property type="entry name" value="5peptide_repeat"/>
</dbReference>
<proteinExistence type="predicted"/>
<dbReference type="Pfam" id="PF00805">
    <property type="entry name" value="Pentapeptide"/>
    <property type="match status" value="6"/>
</dbReference>
<dbReference type="PANTHER" id="PTHR14136:SF17">
    <property type="entry name" value="BTB_POZ DOMAIN-CONTAINING PROTEIN KCTD9"/>
    <property type="match status" value="1"/>
</dbReference>
<accession>A0A9X4ARH2</accession>
<dbReference type="AlphaFoldDB" id="A0A9X4ARH2"/>
<dbReference type="PANTHER" id="PTHR14136">
    <property type="entry name" value="BTB_POZ DOMAIN-CONTAINING PROTEIN KCTD9"/>
    <property type="match status" value="1"/>
</dbReference>
<dbReference type="InterPro" id="IPR018683">
    <property type="entry name" value="DUF2169"/>
</dbReference>
<dbReference type="Gene3D" id="2.160.20.80">
    <property type="entry name" value="E3 ubiquitin-protein ligase SopA"/>
    <property type="match status" value="3"/>
</dbReference>
<gene>
    <name evidence="2" type="ORF">KEG57_06585</name>
</gene>